<evidence type="ECO:0000313" key="2">
    <source>
        <dbReference type="Proteomes" id="UP000076858"/>
    </source>
</evidence>
<reference evidence="1 2" key="1">
    <citation type="submission" date="2016-03" db="EMBL/GenBank/DDBJ databases">
        <title>EvidentialGene: Evidence-directed Construction of Genes on Genomes.</title>
        <authorList>
            <person name="Gilbert D.G."/>
            <person name="Choi J.-H."/>
            <person name="Mockaitis K."/>
            <person name="Colbourne J."/>
            <person name="Pfrender M."/>
        </authorList>
    </citation>
    <scope>NUCLEOTIDE SEQUENCE [LARGE SCALE GENOMIC DNA]</scope>
    <source>
        <strain evidence="1 2">Xinb3</strain>
        <tissue evidence="1">Complete organism</tissue>
    </source>
</reference>
<sequence>SSRRPLDGETPNHTDFTRTISPARFFFFSFSSPVQLSFGWFKLPTSKEICKSTVRCRPPLPSSSSWPSLREGD</sequence>
<gene>
    <name evidence="1" type="ORF">APZ42_005112</name>
</gene>
<feature type="non-terminal residue" evidence="1">
    <location>
        <position position="1"/>
    </location>
</feature>
<proteinExistence type="predicted"/>
<dbReference type="Proteomes" id="UP000076858">
    <property type="component" value="Unassembled WGS sequence"/>
</dbReference>
<dbReference type="AlphaFoldDB" id="A0A162BYZ4"/>
<name>A0A162BYZ4_9CRUS</name>
<protein>
    <submittedName>
        <fullName evidence="1">Uncharacterized protein</fullName>
    </submittedName>
</protein>
<organism evidence="1 2">
    <name type="scientific">Daphnia magna</name>
    <dbReference type="NCBI Taxonomy" id="35525"/>
    <lineage>
        <taxon>Eukaryota</taxon>
        <taxon>Metazoa</taxon>
        <taxon>Ecdysozoa</taxon>
        <taxon>Arthropoda</taxon>
        <taxon>Crustacea</taxon>
        <taxon>Branchiopoda</taxon>
        <taxon>Diplostraca</taxon>
        <taxon>Cladocera</taxon>
        <taxon>Anomopoda</taxon>
        <taxon>Daphniidae</taxon>
        <taxon>Daphnia</taxon>
    </lineage>
</organism>
<evidence type="ECO:0000313" key="1">
    <source>
        <dbReference type="EMBL" id="KZR99140.1"/>
    </source>
</evidence>
<accession>A0A162BYZ4</accession>
<keyword evidence="2" id="KW-1185">Reference proteome</keyword>
<comment type="caution">
    <text evidence="1">The sequence shown here is derived from an EMBL/GenBank/DDBJ whole genome shotgun (WGS) entry which is preliminary data.</text>
</comment>
<dbReference type="EMBL" id="LRGB01014609">
    <property type="protein sequence ID" value="KZR99140.1"/>
    <property type="molecule type" value="Genomic_DNA"/>
</dbReference>